<evidence type="ECO:0000313" key="4">
    <source>
        <dbReference type="EMBL" id="CAK3865599.1"/>
    </source>
</evidence>
<dbReference type="PANTHER" id="PTHR36681:SF3">
    <property type="entry name" value="NUCLEAR GTPASE, GERMINAL CENTER-ASSOCIATED, TANDEM DUPLICATE 3"/>
    <property type="match status" value="1"/>
</dbReference>
<evidence type="ECO:0000259" key="3">
    <source>
        <dbReference type="Pfam" id="PF24564"/>
    </source>
</evidence>
<feature type="domain" description="DUF7605" evidence="3">
    <location>
        <begin position="605"/>
        <end position="784"/>
    </location>
</feature>
<proteinExistence type="predicted"/>
<feature type="compositionally biased region" description="Acidic residues" evidence="1">
    <location>
        <begin position="421"/>
        <end position="431"/>
    </location>
</feature>
<dbReference type="Pfam" id="PF24564">
    <property type="entry name" value="DUF7605"/>
    <property type="match status" value="1"/>
</dbReference>
<feature type="compositionally biased region" description="Basic residues" evidence="1">
    <location>
        <begin position="19"/>
        <end position="28"/>
    </location>
</feature>
<evidence type="ECO:0000256" key="1">
    <source>
        <dbReference type="SAM" id="MobiDB-lite"/>
    </source>
</evidence>
<dbReference type="InterPro" id="IPR045063">
    <property type="entry name" value="Dynamin_N"/>
</dbReference>
<dbReference type="Proteomes" id="UP001296104">
    <property type="component" value="Unassembled WGS sequence"/>
</dbReference>
<protein>
    <submittedName>
        <fullName evidence="4">Uncharacterized protein</fullName>
    </submittedName>
</protein>
<feature type="region of interest" description="Disordered" evidence="1">
    <location>
        <begin position="418"/>
        <end position="438"/>
    </location>
</feature>
<dbReference type="PANTHER" id="PTHR36681">
    <property type="entry name" value="NUCLEAR GTPASE, GERMINAL CENTER-ASSOCIATED, TANDEM DUPLICATE 3"/>
    <property type="match status" value="1"/>
</dbReference>
<organism evidence="4 5">
    <name type="scientific">Lecanosticta acicola</name>
    <dbReference type="NCBI Taxonomy" id="111012"/>
    <lineage>
        <taxon>Eukaryota</taxon>
        <taxon>Fungi</taxon>
        <taxon>Dikarya</taxon>
        <taxon>Ascomycota</taxon>
        <taxon>Pezizomycotina</taxon>
        <taxon>Dothideomycetes</taxon>
        <taxon>Dothideomycetidae</taxon>
        <taxon>Mycosphaerellales</taxon>
        <taxon>Mycosphaerellaceae</taxon>
        <taxon>Lecanosticta</taxon>
    </lineage>
</organism>
<dbReference type="SUPFAM" id="SSF52540">
    <property type="entry name" value="P-loop containing nucleoside triphosphate hydrolases"/>
    <property type="match status" value="1"/>
</dbReference>
<reference evidence="4" key="1">
    <citation type="submission" date="2023-11" db="EMBL/GenBank/DDBJ databases">
        <authorList>
            <person name="Alioto T."/>
            <person name="Alioto T."/>
            <person name="Gomez Garrido J."/>
        </authorList>
    </citation>
    <scope>NUCLEOTIDE SEQUENCE</scope>
</reference>
<evidence type="ECO:0000313" key="5">
    <source>
        <dbReference type="Proteomes" id="UP001296104"/>
    </source>
</evidence>
<dbReference type="InterPro" id="IPR056024">
    <property type="entry name" value="DUF7605"/>
</dbReference>
<dbReference type="CDD" id="cd00882">
    <property type="entry name" value="Ras_like_GTPase"/>
    <property type="match status" value="1"/>
</dbReference>
<comment type="caution">
    <text evidence="4">The sequence shown here is derived from an EMBL/GenBank/DDBJ whole genome shotgun (WGS) entry which is preliminary data.</text>
</comment>
<accession>A0AAI8YTV0</accession>
<feature type="domain" description="Dynamin N-terminal" evidence="2">
    <location>
        <begin position="105"/>
        <end position="377"/>
    </location>
</feature>
<dbReference type="Pfam" id="PF00350">
    <property type="entry name" value="Dynamin_N"/>
    <property type="match status" value="1"/>
</dbReference>
<sequence>MPPKREASEAVNQTMSKQKAFKRLKKERPKSVPYNDGEEGYPPLPVYHPSFKKTENMVIETCDVMLETIRDLKERGFQDDKIDKFADSLNECRFLEKKYPPPKRIGFLGDMGAGKSSLINSLLGVNVTKESDGTKTGTLVIQEFVKARTNQPKAYEATIYFHNAEQIEKFVQEYFQDIYEELVASRDEHTIEDMDEYESRRDTALEFFMSLLGDQSDFRSKEAARTYFQSAIAEDQHAAVKAELLRMVIAYLDTLGCEEGRGIKTFSSNRLPEIHGEILKLCRPKGRELTSWPLISRIQIRLRSRLLDEGTMLVDLPGIADTNRARVDATMDYLKRCSAIVITTSVKRIADQLQVEECIKECKRLGKIEDTIVVATMTDIITTKEFEDEDEAAEEDEQRGWPTQDLKELKELREKVKDLEAGDDELEEELDDGRKKPTTAFEDRQQEIAQEIENAKARVEQKHIEMRNREAIRELQSRYEFDPPIPVFCVSNKNYQAHLRGYDLMEPPTLDVKACGIPSLRRMLYRFPAEPKMEVLSNICRADLPLTLNSLELCCGKPLSYQIAIVEKAIAQPKQDCVTSISEARQQLAAEFHKLVHGFILSHGPNWQLQAQKLCNEWTRHNQATFRAICKHNGQWVRKKNRVYGREHFNWNAELVQVMQEELQTRFDPLELTLGKHEKLFVERIDGIMVNLTRKLQTGAFVSLDLQPLFESFDIRRRNIASEVKGTFQKLRQSLIDIRSDVTASSGSGYVRKCLNGVYERCAQIVGTGAHKERSRIFHEKVDENIYLACGDRAKEAFAKALAQWESNTTREVLDGTLTRIVKDIENCLQDARCSDPRDQCFRDQLYHAVRGTKARLNGPLTALLDECAACFADEASVGAAIITKVEETESREMANESV</sequence>
<dbReference type="Gene3D" id="3.40.50.300">
    <property type="entry name" value="P-loop containing nucleotide triphosphate hydrolases"/>
    <property type="match status" value="2"/>
</dbReference>
<dbReference type="AlphaFoldDB" id="A0AAI8YTV0"/>
<gene>
    <name evidence="4" type="ORF">LECACI_7A001891</name>
</gene>
<keyword evidence="5" id="KW-1185">Reference proteome</keyword>
<dbReference type="InterPro" id="IPR027417">
    <property type="entry name" value="P-loop_NTPase"/>
</dbReference>
<name>A0AAI8YTV0_9PEZI</name>
<dbReference type="EMBL" id="CAVMBE010000007">
    <property type="protein sequence ID" value="CAK3865599.1"/>
    <property type="molecule type" value="Genomic_DNA"/>
</dbReference>
<evidence type="ECO:0000259" key="2">
    <source>
        <dbReference type="Pfam" id="PF00350"/>
    </source>
</evidence>
<feature type="region of interest" description="Disordered" evidence="1">
    <location>
        <begin position="1"/>
        <end position="39"/>
    </location>
</feature>